<feature type="binding site" evidence="1">
    <location>
        <position position="347"/>
    </location>
    <ligand>
        <name>Zn(2+)</name>
        <dbReference type="ChEBI" id="CHEBI:29105"/>
    </ligand>
</feature>
<dbReference type="GO" id="GO:0046872">
    <property type="term" value="F:metal ion binding"/>
    <property type="evidence" value="ECO:0007669"/>
    <property type="project" value="UniProtKB-KW"/>
</dbReference>
<keyword evidence="4" id="KW-1185">Reference proteome</keyword>
<reference evidence="3" key="1">
    <citation type="submission" date="2022-08" db="EMBL/GenBank/DDBJ databases">
        <authorList>
            <person name="Gutierrez-Valencia J."/>
        </authorList>
    </citation>
    <scope>NUCLEOTIDE SEQUENCE</scope>
</reference>
<keyword evidence="1" id="KW-0862">Zinc</keyword>
<sequence>PFPCQLTSLSSSFSALRSRLSIGIGGLPLPGRRKMSAVAKLHIPAKARAEPRGVLVPAGNRVRVPNPDESKRKTEVQKKIPQQQGKSKRQPPVTVLASKVSPTAVKNNFSVDSVSSSEDSSSSSSAGSGLSGKKSNVKRQVKSSASPRRRGGELAVEHSPTRQEGPAKRCDWITPNSDPLYASFHDEEWGVPVYDDRRLLELLVFSQALAEMSWPEILHLRLTFRKLFDDFDPSSIAQFTEKKLLSLRINGHLLLSEQKLRAIVGNAESILKVQQEFGSFSSYLWRFVNKQPLRNGFRYARQVPAKTPKAEVISKDLMQRGFRCVGPTVVYSFMQAAGIVNDHLSACFRYHECNVNVENNKMEASESA</sequence>
<feature type="binding site" evidence="1">
    <location>
        <position position="343"/>
    </location>
    <ligand>
        <name>Zn(2+)</name>
        <dbReference type="ChEBI" id="CHEBI:29105"/>
    </ligand>
</feature>
<dbReference type="GO" id="GO:0008725">
    <property type="term" value="F:DNA-3-methyladenine glycosylase activity"/>
    <property type="evidence" value="ECO:0007669"/>
    <property type="project" value="InterPro"/>
</dbReference>
<dbReference type="Gene3D" id="1.10.340.30">
    <property type="entry name" value="Hypothetical protein, domain 2"/>
    <property type="match status" value="1"/>
</dbReference>
<evidence type="ECO:0000256" key="1">
    <source>
        <dbReference type="PIRSR" id="PIRSR605019-1"/>
    </source>
</evidence>
<feature type="compositionally biased region" description="Basic and acidic residues" evidence="2">
    <location>
        <begin position="150"/>
        <end position="171"/>
    </location>
</feature>
<feature type="region of interest" description="Disordered" evidence="2">
    <location>
        <begin position="111"/>
        <end position="172"/>
    </location>
</feature>
<feature type="binding site" evidence="1">
    <location>
        <position position="185"/>
    </location>
    <ligand>
        <name>Zn(2+)</name>
        <dbReference type="ChEBI" id="CHEBI:29105"/>
    </ligand>
</feature>
<gene>
    <name evidence="3" type="ORF">LITE_LOCUS48923</name>
</gene>
<comment type="caution">
    <text evidence="3">The sequence shown here is derived from an EMBL/GenBank/DDBJ whole genome shotgun (WGS) entry which is preliminary data.</text>
</comment>
<name>A0AAV0RMF4_9ROSI</name>
<keyword evidence="1" id="KW-0479">Metal-binding</keyword>
<evidence type="ECO:0008006" key="5">
    <source>
        <dbReference type="Google" id="ProtNLM"/>
    </source>
</evidence>
<dbReference type="EMBL" id="CAMGYJ010000011">
    <property type="protein sequence ID" value="CAI0558794.1"/>
    <property type="molecule type" value="Genomic_DNA"/>
</dbReference>
<proteinExistence type="predicted"/>
<dbReference type="AlphaFoldDB" id="A0AAV0RMF4"/>
<dbReference type="InterPro" id="IPR005019">
    <property type="entry name" value="Adenine_glyco"/>
</dbReference>
<feature type="compositionally biased region" description="Basic and acidic residues" evidence="2">
    <location>
        <begin position="66"/>
        <end position="78"/>
    </location>
</feature>
<accession>A0AAV0RMF4</accession>
<dbReference type="Proteomes" id="UP001154282">
    <property type="component" value="Unassembled WGS sequence"/>
</dbReference>
<dbReference type="PANTHER" id="PTHR31116:SF25">
    <property type="entry name" value="DNA GLYCOSYLASE SUPERFAMILY PROTEIN"/>
    <property type="match status" value="1"/>
</dbReference>
<dbReference type="PANTHER" id="PTHR31116">
    <property type="entry name" value="OS04G0501200 PROTEIN"/>
    <property type="match status" value="1"/>
</dbReference>
<evidence type="ECO:0000313" key="3">
    <source>
        <dbReference type="EMBL" id="CAI0558794.1"/>
    </source>
</evidence>
<dbReference type="InterPro" id="IPR011257">
    <property type="entry name" value="DNA_glycosylase"/>
</dbReference>
<organism evidence="3 4">
    <name type="scientific">Linum tenue</name>
    <dbReference type="NCBI Taxonomy" id="586396"/>
    <lineage>
        <taxon>Eukaryota</taxon>
        <taxon>Viridiplantae</taxon>
        <taxon>Streptophyta</taxon>
        <taxon>Embryophyta</taxon>
        <taxon>Tracheophyta</taxon>
        <taxon>Spermatophyta</taxon>
        <taxon>Magnoliopsida</taxon>
        <taxon>eudicotyledons</taxon>
        <taxon>Gunneridae</taxon>
        <taxon>Pentapetalae</taxon>
        <taxon>rosids</taxon>
        <taxon>fabids</taxon>
        <taxon>Malpighiales</taxon>
        <taxon>Linaceae</taxon>
        <taxon>Linum</taxon>
    </lineage>
</organism>
<feature type="binding site" evidence="1">
    <location>
        <position position="170"/>
    </location>
    <ligand>
        <name>Zn(2+)</name>
        <dbReference type="ChEBI" id="CHEBI:29105"/>
    </ligand>
</feature>
<feature type="region of interest" description="Disordered" evidence="2">
    <location>
        <begin position="52"/>
        <end position="99"/>
    </location>
</feature>
<evidence type="ECO:0000256" key="2">
    <source>
        <dbReference type="SAM" id="MobiDB-lite"/>
    </source>
</evidence>
<protein>
    <recommendedName>
        <fullName evidence="5">DNA-3-methyladenine glycosylase I</fullName>
    </recommendedName>
</protein>
<evidence type="ECO:0000313" key="4">
    <source>
        <dbReference type="Proteomes" id="UP001154282"/>
    </source>
</evidence>
<feature type="compositionally biased region" description="Low complexity" evidence="2">
    <location>
        <begin position="111"/>
        <end position="134"/>
    </location>
</feature>
<dbReference type="Pfam" id="PF03352">
    <property type="entry name" value="Adenine_glyco"/>
    <property type="match status" value="1"/>
</dbReference>
<dbReference type="SUPFAM" id="SSF48150">
    <property type="entry name" value="DNA-glycosylase"/>
    <property type="match status" value="1"/>
</dbReference>
<dbReference type="GO" id="GO:0006284">
    <property type="term" value="P:base-excision repair"/>
    <property type="evidence" value="ECO:0007669"/>
    <property type="project" value="InterPro"/>
</dbReference>
<feature type="non-terminal residue" evidence="3">
    <location>
        <position position="1"/>
    </location>
</feature>